<evidence type="ECO:0000259" key="6">
    <source>
        <dbReference type="Pfam" id="PF25944"/>
    </source>
</evidence>
<sequence length="386" mass="41296">MYRMIIPKRSALLATCVVVGSMAVAGCQKKEAAVAAVPEVGVVTLQPQEITLKSLLPGRANSWRVAEVRPQVNGVIKRRLFVEGDDVKQGQQLYQIDDAPYKAAYEKARAALVSAQHLAERNEKLLADNAVSRQQYDDSVSSYRQAQADLDTAKVNLDYTKVYAPIAGRIGRSLVTEGALVTNGQAQSMAVITQLDPIYVDVTQSSSDMLRLRKELADGQLQTVSAGAASVGLLLEDGTSYAHGGTLKFSEVSVDEGTGSVTLRAQFPNPDHQILPGMFVRTKLDEGVKRDAILVPQQGITRDTTGTPVAWVVDADGKVQLKQLAVDRTVGNTWLVRSGLNAGERVVTEGVQKLQPGMKVVAVPATNVHVDLGDARIAAPSTANGS</sequence>
<dbReference type="OrthoDB" id="9783047at2"/>
<evidence type="ECO:0000256" key="1">
    <source>
        <dbReference type="ARBA" id="ARBA00004196"/>
    </source>
</evidence>
<keyword evidence="3" id="KW-0732">Signal</keyword>
<dbReference type="Pfam" id="PF25967">
    <property type="entry name" value="RND-MFP_C"/>
    <property type="match status" value="1"/>
</dbReference>
<dbReference type="NCBIfam" id="TIGR01730">
    <property type="entry name" value="RND_mfp"/>
    <property type="match status" value="1"/>
</dbReference>
<feature type="domain" description="Multidrug resistance protein MdtA-like C-terminal permuted SH3" evidence="7">
    <location>
        <begin position="291"/>
        <end position="353"/>
    </location>
</feature>
<proteinExistence type="inferred from homology"/>
<evidence type="ECO:0000259" key="5">
    <source>
        <dbReference type="Pfam" id="PF25917"/>
    </source>
</evidence>
<dbReference type="Gene3D" id="1.10.287.470">
    <property type="entry name" value="Helix hairpin bin"/>
    <property type="match status" value="1"/>
</dbReference>
<dbReference type="PANTHER" id="PTHR30158:SF3">
    <property type="entry name" value="MULTIDRUG EFFLUX PUMP SUBUNIT ACRA-RELATED"/>
    <property type="match status" value="1"/>
</dbReference>
<dbReference type="InterPro" id="IPR058625">
    <property type="entry name" value="MdtA-like_BSH"/>
</dbReference>
<feature type="domain" description="Multidrug resistance protein MdtA-like beta-barrel" evidence="6">
    <location>
        <begin position="197"/>
        <end position="287"/>
    </location>
</feature>
<dbReference type="Pfam" id="PF25917">
    <property type="entry name" value="BSH_RND"/>
    <property type="match status" value="1"/>
</dbReference>
<feature type="chain" id="PRO_5012917796" evidence="3">
    <location>
        <begin position="26"/>
        <end position="386"/>
    </location>
</feature>
<dbReference type="Pfam" id="PF25944">
    <property type="entry name" value="Beta-barrel_RND"/>
    <property type="match status" value="1"/>
</dbReference>
<dbReference type="InterPro" id="IPR058627">
    <property type="entry name" value="MdtA-like_C"/>
</dbReference>
<dbReference type="AlphaFoldDB" id="A0A228ICB4"/>
<dbReference type="FunFam" id="2.40.420.20:FF:000001">
    <property type="entry name" value="Efflux RND transporter periplasmic adaptor subunit"/>
    <property type="match status" value="1"/>
</dbReference>
<organism evidence="8 9">
    <name type="scientific">Burkholderia aenigmatica</name>
    <dbReference type="NCBI Taxonomy" id="2015348"/>
    <lineage>
        <taxon>Bacteria</taxon>
        <taxon>Pseudomonadati</taxon>
        <taxon>Pseudomonadota</taxon>
        <taxon>Betaproteobacteria</taxon>
        <taxon>Burkholderiales</taxon>
        <taxon>Burkholderiaceae</taxon>
        <taxon>Burkholderia</taxon>
        <taxon>Burkholderia cepacia complex</taxon>
    </lineage>
</organism>
<protein>
    <submittedName>
        <fullName evidence="8">Efflux transporter periplasmic adaptor subunit</fullName>
    </submittedName>
</protein>
<dbReference type="GO" id="GO:0046677">
    <property type="term" value="P:response to antibiotic"/>
    <property type="evidence" value="ECO:0007669"/>
    <property type="project" value="TreeGrafter"/>
</dbReference>
<reference evidence="9" key="1">
    <citation type="submission" date="2017-06" db="EMBL/GenBank/DDBJ databases">
        <authorList>
            <person name="LiPuma J."/>
            <person name="Spilker T."/>
        </authorList>
    </citation>
    <scope>NUCLEOTIDE SEQUENCE [LARGE SCALE GENOMIC DNA]</scope>
    <source>
        <strain evidence="9">AU17325</strain>
    </source>
</reference>
<evidence type="ECO:0000313" key="9">
    <source>
        <dbReference type="Proteomes" id="UP000214600"/>
    </source>
</evidence>
<dbReference type="InterPro" id="IPR006143">
    <property type="entry name" value="RND_pump_MFP"/>
</dbReference>
<evidence type="ECO:0000256" key="3">
    <source>
        <dbReference type="SAM" id="SignalP"/>
    </source>
</evidence>
<dbReference type="Gene3D" id="2.40.50.100">
    <property type="match status" value="1"/>
</dbReference>
<dbReference type="RefSeq" id="WP_089452561.1">
    <property type="nucleotide sequence ID" value="NZ_NKFA01000009.1"/>
</dbReference>
<accession>A0A228ICB4</accession>
<dbReference type="SUPFAM" id="SSF111369">
    <property type="entry name" value="HlyD-like secretion proteins"/>
    <property type="match status" value="1"/>
</dbReference>
<comment type="caution">
    <text evidence="8">The sequence shown here is derived from an EMBL/GenBank/DDBJ whole genome shotgun (WGS) entry which is preliminary data.</text>
</comment>
<name>A0A228ICB4_9BURK</name>
<comment type="subcellular location">
    <subcellularLocation>
        <location evidence="1">Cell envelope</location>
    </subcellularLocation>
</comment>
<comment type="similarity">
    <text evidence="2">Belongs to the membrane fusion protein (MFP) (TC 8.A.1) family.</text>
</comment>
<dbReference type="PANTHER" id="PTHR30158">
    <property type="entry name" value="ACRA/E-RELATED COMPONENT OF DRUG EFFLUX TRANSPORTER"/>
    <property type="match status" value="1"/>
</dbReference>
<evidence type="ECO:0000256" key="2">
    <source>
        <dbReference type="ARBA" id="ARBA00009477"/>
    </source>
</evidence>
<dbReference type="EMBL" id="NKFA01000009">
    <property type="protein sequence ID" value="OXI39739.1"/>
    <property type="molecule type" value="Genomic_DNA"/>
</dbReference>
<dbReference type="InterPro" id="IPR058624">
    <property type="entry name" value="MdtA-like_HH"/>
</dbReference>
<feature type="domain" description="Multidrug resistance protein MdtA-like alpha-helical hairpin" evidence="4">
    <location>
        <begin position="100"/>
        <end position="160"/>
    </location>
</feature>
<evidence type="ECO:0000259" key="7">
    <source>
        <dbReference type="Pfam" id="PF25967"/>
    </source>
</evidence>
<dbReference type="GO" id="GO:0005886">
    <property type="term" value="C:plasma membrane"/>
    <property type="evidence" value="ECO:0007669"/>
    <property type="project" value="UniProtKB-SubCell"/>
</dbReference>
<dbReference type="InterPro" id="IPR058626">
    <property type="entry name" value="MdtA-like_b-barrel"/>
</dbReference>
<feature type="signal peptide" evidence="3">
    <location>
        <begin position="1"/>
        <end position="25"/>
    </location>
</feature>
<dbReference type="Gene3D" id="2.40.420.20">
    <property type="match status" value="1"/>
</dbReference>
<dbReference type="Proteomes" id="UP000214600">
    <property type="component" value="Unassembled WGS sequence"/>
</dbReference>
<dbReference type="GO" id="GO:0022857">
    <property type="term" value="F:transmembrane transporter activity"/>
    <property type="evidence" value="ECO:0007669"/>
    <property type="project" value="InterPro"/>
</dbReference>
<gene>
    <name evidence="8" type="ORF">CFB84_25735</name>
</gene>
<reference evidence="8 9" key="2">
    <citation type="submission" date="2017-08" db="EMBL/GenBank/DDBJ databases">
        <title>WGS of novel Burkholderia cepaca complex species.</title>
        <authorList>
            <person name="Lipuma J."/>
            <person name="Spilker T."/>
        </authorList>
    </citation>
    <scope>NUCLEOTIDE SEQUENCE [LARGE SCALE GENOMIC DNA]</scope>
    <source>
        <strain evidence="8 9">AU17325</strain>
    </source>
</reference>
<evidence type="ECO:0000313" key="8">
    <source>
        <dbReference type="EMBL" id="OXI39739.1"/>
    </source>
</evidence>
<feature type="domain" description="Multidrug resistance protein MdtA-like barrel-sandwich hybrid" evidence="5">
    <location>
        <begin position="64"/>
        <end position="193"/>
    </location>
</feature>
<dbReference type="Pfam" id="PF25876">
    <property type="entry name" value="HH_MFP_RND"/>
    <property type="match status" value="1"/>
</dbReference>
<evidence type="ECO:0000259" key="4">
    <source>
        <dbReference type="Pfam" id="PF25876"/>
    </source>
</evidence>
<dbReference type="PROSITE" id="PS51257">
    <property type="entry name" value="PROKAR_LIPOPROTEIN"/>
    <property type="match status" value="1"/>
</dbReference>
<dbReference type="Gene3D" id="2.40.30.170">
    <property type="match status" value="1"/>
</dbReference>